<gene>
    <name evidence="2" type="ORF">CTER_2543</name>
</gene>
<feature type="transmembrane region" description="Helical" evidence="1">
    <location>
        <begin position="245"/>
        <end position="265"/>
    </location>
</feature>
<evidence type="ECO:0000313" key="2">
    <source>
        <dbReference type="EMBL" id="EMS71502.1"/>
    </source>
</evidence>
<protein>
    <submittedName>
        <fullName evidence="2">Uncharacterized protein</fullName>
    </submittedName>
</protein>
<reference evidence="2 3" key="1">
    <citation type="journal article" date="2013" name="Genome Announc.">
        <title>Draft Genome Sequence of the Cellulolytic, Mesophilic, Anaerobic Bacterium Clostridium termitidis Strain CT1112 (DSM 5398).</title>
        <authorList>
            <person name="Lal S."/>
            <person name="Ramachandran U."/>
            <person name="Zhang X."/>
            <person name="Munir R."/>
            <person name="Sparling R."/>
            <person name="Levin D.B."/>
        </authorList>
    </citation>
    <scope>NUCLEOTIDE SEQUENCE [LARGE SCALE GENOMIC DNA]</scope>
    <source>
        <strain evidence="2 3">CT1112</strain>
    </source>
</reference>
<dbReference type="Proteomes" id="UP000014155">
    <property type="component" value="Unassembled WGS sequence"/>
</dbReference>
<dbReference type="STRING" id="1195236.CTER_2543"/>
<evidence type="ECO:0000313" key="3">
    <source>
        <dbReference type="Proteomes" id="UP000014155"/>
    </source>
</evidence>
<dbReference type="PATRIC" id="fig|1195236.3.peg.2861"/>
<accession>S0FIK0</accession>
<proteinExistence type="predicted"/>
<sequence>MLAGQLALLFPVVYMAVNLFQGNTDFAFAFVFFLITFIFSLGFVVKEIQKIHNDKAAGIQSDILIFCDYKLLYKSYRHEVIPMPPIQLATFQYSDRAECISLSGDYSDIRLIKGKQYKVKYYKNSGILTEITNYRGRKNKVTKAVSRLTFGEKNLQHKTIWHEVLIILIIYALPISAICFGGFKLFAFLQKTLLMDDSDILLIQPGFVKLIFILFGSLTFILFIHEKKEPVYIISAINNIYKRIGFKRSLSLMIILFLIVLSLLFNTYTKISDTQIEIHNFDTVKIYSYNNIEHIKIFPYSTPYKRQIKLKLGYNVFLDDGRSIELTRATMFWDKVLQLNDIFTAKGVIMEKSYLTYPDSIDLLINEHVDIDRGMDILNKILIVEESPAN</sequence>
<dbReference type="EMBL" id="AORV01000036">
    <property type="protein sequence ID" value="EMS71502.1"/>
    <property type="molecule type" value="Genomic_DNA"/>
</dbReference>
<feature type="transmembrane region" description="Helical" evidence="1">
    <location>
        <begin position="201"/>
        <end position="224"/>
    </location>
</feature>
<feature type="transmembrane region" description="Helical" evidence="1">
    <location>
        <begin position="25"/>
        <end position="45"/>
    </location>
</feature>
<keyword evidence="1" id="KW-0812">Transmembrane</keyword>
<feature type="transmembrane region" description="Helical" evidence="1">
    <location>
        <begin position="164"/>
        <end position="189"/>
    </location>
</feature>
<evidence type="ECO:0000256" key="1">
    <source>
        <dbReference type="SAM" id="Phobius"/>
    </source>
</evidence>
<comment type="caution">
    <text evidence="2">The sequence shown here is derived from an EMBL/GenBank/DDBJ whole genome shotgun (WGS) entry which is preliminary data.</text>
</comment>
<organism evidence="2 3">
    <name type="scientific">Ruminiclostridium cellobioparum subsp. termitidis CT1112</name>
    <dbReference type="NCBI Taxonomy" id="1195236"/>
    <lineage>
        <taxon>Bacteria</taxon>
        <taxon>Bacillati</taxon>
        <taxon>Bacillota</taxon>
        <taxon>Clostridia</taxon>
        <taxon>Eubacteriales</taxon>
        <taxon>Oscillospiraceae</taxon>
        <taxon>Ruminiclostridium</taxon>
    </lineage>
</organism>
<dbReference type="AlphaFoldDB" id="S0FIK0"/>
<name>S0FIK0_RUMCE</name>
<keyword evidence="1" id="KW-0472">Membrane</keyword>
<keyword evidence="1" id="KW-1133">Transmembrane helix</keyword>
<keyword evidence="3" id="KW-1185">Reference proteome</keyword>